<sequence length="392" mass="45475">MDYELLKYFEGYKIRKVKKPITTTAAFNQQQQITEEAIIILPEPFDTNVKVYLVHDLDHILIEPLNAFERWGFDFIILNEYADMKYVLVAVEYITGLVYATATATMEATHTNKLIRAIYQLFGRPKEIITDNGTSFVNDTIRTLCNLLQIEHKLASNYHPMTNGRVEKANGLIKKILKGLTNGTMNAWPEFLDHAVNIYNTTPTIFNSTPYYLAFGHNTPVDEFGQRMYEEYQRENPQTQPEEDQGDDLDNHFIRLYQLDMMNKTRDTNTELKTRRLKMKNLLKQLFGIPAGYSKGQWVLKKKRKMKKTDPEYDGPYQVVKVNSNGAYQLRNLNGRIEKGSYNGDLLKPMYTFEDSPILAASNWKKSLRQVEKKFNKKVTQEMEGDLEGEQG</sequence>
<dbReference type="PROSITE" id="PS50994">
    <property type="entry name" value="INTEGRASE"/>
    <property type="match status" value="1"/>
</dbReference>
<gene>
    <name evidence="3" type="ORF">J8A68_006132</name>
</gene>
<proteinExistence type="predicted"/>
<evidence type="ECO:0000259" key="2">
    <source>
        <dbReference type="PROSITE" id="PS50994"/>
    </source>
</evidence>
<comment type="caution">
    <text evidence="3">The sequence shown here is derived from an EMBL/GenBank/DDBJ whole genome shotgun (WGS) entry which is preliminary data.</text>
</comment>
<protein>
    <recommendedName>
        <fullName evidence="2">Integrase catalytic domain-containing protein</fullName>
    </recommendedName>
</protein>
<evidence type="ECO:0000313" key="4">
    <source>
        <dbReference type="Proteomes" id="UP000694255"/>
    </source>
</evidence>
<dbReference type="AlphaFoldDB" id="A0A8J5Q028"/>
<dbReference type="InterPro" id="IPR001584">
    <property type="entry name" value="Integrase_cat-core"/>
</dbReference>
<evidence type="ECO:0000256" key="1">
    <source>
        <dbReference type="ARBA" id="ARBA00022490"/>
    </source>
</evidence>
<reference evidence="3 4" key="1">
    <citation type="journal article" date="2021" name="DNA Res.">
        <title>Genome analysis of Candida subhashii reveals its hybrid nature and dual mitochondrial genome conformations.</title>
        <authorList>
            <person name="Mixao V."/>
            <person name="Hegedusova E."/>
            <person name="Saus E."/>
            <person name="Pryszcz L.P."/>
            <person name="Cillingova A."/>
            <person name="Nosek J."/>
            <person name="Gabaldon T."/>
        </authorList>
    </citation>
    <scope>NUCLEOTIDE SEQUENCE [LARGE SCALE GENOMIC DNA]</scope>
    <source>
        <strain evidence="3 4">CBS 10753</strain>
    </source>
</reference>
<dbReference type="OrthoDB" id="4096693at2759"/>
<keyword evidence="4" id="KW-1185">Reference proteome</keyword>
<name>A0A8J5Q028_9ASCO</name>
<organism evidence="3 4">
    <name type="scientific">[Candida] subhashii</name>
    <dbReference type="NCBI Taxonomy" id="561895"/>
    <lineage>
        <taxon>Eukaryota</taxon>
        <taxon>Fungi</taxon>
        <taxon>Dikarya</taxon>
        <taxon>Ascomycota</taxon>
        <taxon>Saccharomycotina</taxon>
        <taxon>Pichiomycetes</taxon>
        <taxon>Debaryomycetaceae</taxon>
        <taxon>Spathaspora</taxon>
    </lineage>
</organism>
<dbReference type="GO" id="GO:0015074">
    <property type="term" value="P:DNA integration"/>
    <property type="evidence" value="ECO:0007669"/>
    <property type="project" value="InterPro"/>
</dbReference>
<dbReference type="InterPro" id="IPR050951">
    <property type="entry name" value="Retrovirus_Pol_polyprotein"/>
</dbReference>
<evidence type="ECO:0000313" key="3">
    <source>
        <dbReference type="EMBL" id="KAG7660359.1"/>
    </source>
</evidence>
<dbReference type="PANTHER" id="PTHR37984:SF5">
    <property type="entry name" value="PROTEIN NYNRIN-LIKE"/>
    <property type="match status" value="1"/>
</dbReference>
<dbReference type="GeneID" id="73472931"/>
<dbReference type="RefSeq" id="XP_049260593.1">
    <property type="nucleotide sequence ID" value="XM_049410271.1"/>
</dbReference>
<dbReference type="Proteomes" id="UP000694255">
    <property type="component" value="Unassembled WGS sequence"/>
</dbReference>
<feature type="domain" description="Integrase catalytic" evidence="2">
    <location>
        <begin position="60"/>
        <end position="228"/>
    </location>
</feature>
<dbReference type="Pfam" id="PF00665">
    <property type="entry name" value="rve"/>
    <property type="match status" value="1"/>
</dbReference>
<keyword evidence="1" id="KW-0963">Cytoplasm</keyword>
<dbReference type="PANTHER" id="PTHR37984">
    <property type="entry name" value="PROTEIN CBG26694"/>
    <property type="match status" value="1"/>
</dbReference>
<dbReference type="EMBL" id="JAGSYN010000322">
    <property type="protein sequence ID" value="KAG7660359.1"/>
    <property type="molecule type" value="Genomic_DNA"/>
</dbReference>
<accession>A0A8J5Q028</accession>